<dbReference type="EMBL" id="KP795521">
    <property type="protein sequence ID" value="AKN36998.1"/>
    <property type="molecule type" value="Genomic_DNA"/>
</dbReference>
<protein>
    <submittedName>
        <fullName evidence="3">Uncharacterized protein</fullName>
    </submittedName>
</protein>
<evidence type="ECO:0000313" key="2">
    <source>
        <dbReference type="EMBL" id="AKN36054.1"/>
    </source>
</evidence>
<keyword evidence="1" id="KW-1133">Transmembrane helix</keyword>
<dbReference type="EMBL" id="KP795464">
    <property type="protein sequence ID" value="AKN36054.1"/>
    <property type="molecule type" value="Genomic_DNA"/>
</dbReference>
<feature type="transmembrane region" description="Helical" evidence="1">
    <location>
        <begin position="34"/>
        <end position="54"/>
    </location>
</feature>
<evidence type="ECO:0000313" key="3">
    <source>
        <dbReference type="EMBL" id="AKN36998.1"/>
    </source>
</evidence>
<feature type="transmembrane region" description="Helical" evidence="1">
    <location>
        <begin position="89"/>
        <end position="110"/>
    </location>
</feature>
<sequence>MLPSLSRFIFETLVVSLLFSALCLMQMTESPFQWTQLFIATTGSLLLYGLKRLVVVFVKKRPNTPHYIVLTSTGFALLLSISMEYSLFGLLHSIGLTCLYLALIVSKSALTQS</sequence>
<evidence type="ECO:0000256" key="1">
    <source>
        <dbReference type="SAM" id="Phobius"/>
    </source>
</evidence>
<accession>A0A0H3ZLG4</accession>
<reference evidence="3" key="1">
    <citation type="journal article" date="2015" name="MBio">
        <title>Eco-Evolutionary Dynamics of Episomes among Ecologically Cohesive Bacterial Populations.</title>
        <authorList>
            <person name="Xue H."/>
            <person name="Cordero O.X."/>
            <person name="Camas F.M."/>
            <person name="Trimble W."/>
            <person name="Meyer F."/>
            <person name="Guglielmini J."/>
            <person name="Rocha E.P."/>
            <person name="Polz M.F."/>
        </authorList>
    </citation>
    <scope>NUCLEOTIDE SEQUENCE</scope>
    <source>
        <strain evidence="3">FF_308</strain>
        <strain evidence="2">ZS_190</strain>
    </source>
</reference>
<keyword evidence="1" id="KW-0472">Membrane</keyword>
<keyword evidence="1" id="KW-0812">Transmembrane</keyword>
<organism evidence="3">
    <name type="scientific">Vibrio splendidus</name>
    <dbReference type="NCBI Taxonomy" id="29497"/>
    <lineage>
        <taxon>Bacteria</taxon>
        <taxon>Pseudomonadati</taxon>
        <taxon>Pseudomonadota</taxon>
        <taxon>Gammaproteobacteria</taxon>
        <taxon>Vibrionales</taxon>
        <taxon>Vibrionaceae</taxon>
        <taxon>Vibrio</taxon>
    </lineage>
</organism>
<dbReference type="AlphaFoldDB" id="A0A0H3ZLG4"/>
<feature type="transmembrane region" description="Helical" evidence="1">
    <location>
        <begin position="7"/>
        <end position="28"/>
    </location>
</feature>
<feature type="transmembrane region" description="Helical" evidence="1">
    <location>
        <begin position="66"/>
        <end position="83"/>
    </location>
</feature>
<name>A0A0H3ZLG4_VIBSP</name>
<proteinExistence type="predicted"/>